<name>A0A1I4RCL3_9BACT</name>
<dbReference type="STRING" id="39841.SAMN05660836_00532"/>
<dbReference type="AlphaFoldDB" id="A0A1I4RCL3"/>
<evidence type="ECO:0000313" key="2">
    <source>
        <dbReference type="Proteomes" id="UP000199611"/>
    </source>
</evidence>
<protein>
    <submittedName>
        <fullName evidence="1">Chemotaxis protein CheZ</fullName>
    </submittedName>
</protein>
<dbReference type="SUPFAM" id="SSF75708">
    <property type="entry name" value="Chemotaxis phosphatase CheZ"/>
    <property type="match status" value="1"/>
</dbReference>
<organism evidence="1 2">
    <name type="scientific">Thermodesulforhabdus norvegica</name>
    <dbReference type="NCBI Taxonomy" id="39841"/>
    <lineage>
        <taxon>Bacteria</taxon>
        <taxon>Pseudomonadati</taxon>
        <taxon>Thermodesulfobacteriota</taxon>
        <taxon>Syntrophobacteria</taxon>
        <taxon>Syntrophobacterales</taxon>
        <taxon>Thermodesulforhabdaceae</taxon>
        <taxon>Thermodesulforhabdus</taxon>
    </lineage>
</organism>
<dbReference type="GO" id="GO:0003824">
    <property type="term" value="F:catalytic activity"/>
    <property type="evidence" value="ECO:0007669"/>
    <property type="project" value="InterPro"/>
</dbReference>
<dbReference type="GO" id="GO:0050920">
    <property type="term" value="P:regulation of chemotaxis"/>
    <property type="evidence" value="ECO:0007669"/>
    <property type="project" value="InterPro"/>
</dbReference>
<accession>A0A1I4RCL3</accession>
<dbReference type="EMBL" id="FOUU01000001">
    <property type="protein sequence ID" value="SFM49700.1"/>
    <property type="molecule type" value="Genomic_DNA"/>
</dbReference>
<dbReference type="InterPro" id="IPR007439">
    <property type="entry name" value="Chemotax_Pase_CheZ"/>
</dbReference>
<dbReference type="Pfam" id="PF04344">
    <property type="entry name" value="CheZ"/>
    <property type="match status" value="1"/>
</dbReference>
<keyword evidence="2" id="KW-1185">Reference proteome</keyword>
<evidence type="ECO:0000313" key="1">
    <source>
        <dbReference type="EMBL" id="SFM49700.1"/>
    </source>
</evidence>
<reference evidence="1 2" key="1">
    <citation type="submission" date="2016-10" db="EMBL/GenBank/DDBJ databases">
        <authorList>
            <person name="de Groot N.N."/>
        </authorList>
    </citation>
    <scope>NUCLEOTIDE SEQUENCE [LARGE SCALE GENOMIC DNA]</scope>
    <source>
        <strain evidence="1 2">DSM 9990</strain>
    </source>
</reference>
<sequence length="231" mass="26305">MTDEKKMLEELADKIIERMGPSMRQTLSQIVQDEVVKALRKALYDSAFYKNLSEDAVSGIEKIYSTISSVKKDMNIEGIIGDAFQSIEKSESILDSVLKITEDAALQIMDIIEEMQDIIGEARENLLADNMQEILDSINRKLLDIMTLLSFQDLAGQKIKKLIQVLKNIEGIAFELYIQTEAIRKARDLGEEIDYEELRERVRRQMLKEKPQVEVVDQYAVDALIESIAGS</sequence>
<gene>
    <name evidence="1" type="ORF">SAMN05660836_00532</name>
</gene>
<dbReference type="Proteomes" id="UP000199611">
    <property type="component" value="Unassembled WGS sequence"/>
</dbReference>
<dbReference type="GO" id="GO:0009288">
    <property type="term" value="C:bacterial-type flagellum"/>
    <property type="evidence" value="ECO:0007669"/>
    <property type="project" value="InterPro"/>
</dbReference>
<dbReference type="RefSeq" id="WP_093393261.1">
    <property type="nucleotide sequence ID" value="NZ_FOUU01000001.1"/>
</dbReference>
<proteinExistence type="predicted"/>
<dbReference type="Gene3D" id="1.10.287.500">
    <property type="entry name" value="Helix hairpin bin"/>
    <property type="match status" value="1"/>
</dbReference>
<dbReference type="OrthoDB" id="5455460at2"/>